<dbReference type="InterPro" id="IPR036945">
    <property type="entry name" value="DAGK_sf"/>
</dbReference>
<evidence type="ECO:0000256" key="3">
    <source>
        <dbReference type="ARBA" id="ARBA00022475"/>
    </source>
</evidence>
<feature type="binding site" evidence="16">
    <location>
        <begin position="20"/>
        <end position="25"/>
    </location>
    <ligand>
        <name>substrate</name>
    </ligand>
</feature>
<dbReference type="GO" id="GO:0016301">
    <property type="term" value="F:kinase activity"/>
    <property type="evidence" value="ECO:0007669"/>
    <property type="project" value="UniProtKB-KW"/>
</dbReference>
<evidence type="ECO:0000256" key="19">
    <source>
        <dbReference type="SAM" id="Phobius"/>
    </source>
</evidence>
<evidence type="ECO:0000256" key="10">
    <source>
        <dbReference type="ARBA" id="ARBA00022989"/>
    </source>
</evidence>
<dbReference type="Pfam" id="PF01219">
    <property type="entry name" value="DAGK_prokar"/>
    <property type="match status" value="1"/>
</dbReference>
<feature type="binding site" evidence="17">
    <location>
        <position position="35"/>
    </location>
    <ligand>
        <name>ATP</name>
        <dbReference type="ChEBI" id="CHEBI:30616"/>
    </ligand>
</feature>
<evidence type="ECO:0000256" key="11">
    <source>
        <dbReference type="ARBA" id="ARBA00023098"/>
    </source>
</evidence>
<organism evidence="20 21">
    <name type="scientific">Fructilactobacillus sanfranciscensis (strain TMW 1.1304)</name>
    <name type="common">Lactobacillus sanfranciscensis</name>
    <dbReference type="NCBI Taxonomy" id="714313"/>
    <lineage>
        <taxon>Bacteria</taxon>
        <taxon>Bacillati</taxon>
        <taxon>Bacillota</taxon>
        <taxon>Bacilli</taxon>
        <taxon>Lactobacillales</taxon>
        <taxon>Lactobacillaceae</taxon>
        <taxon>Fructilactobacillus</taxon>
    </lineage>
</organism>
<dbReference type="KEGG" id="lsn:LSA_07780"/>
<evidence type="ECO:0000256" key="14">
    <source>
        <dbReference type="ARBA" id="ARBA00023264"/>
    </source>
</evidence>
<evidence type="ECO:0000256" key="17">
    <source>
        <dbReference type="PIRSR" id="PIRSR600829-3"/>
    </source>
</evidence>
<evidence type="ECO:0000256" key="5">
    <source>
        <dbReference type="ARBA" id="ARBA00022679"/>
    </source>
</evidence>
<comment type="cofactor">
    <cofactor evidence="18">
        <name>Mg(2+)</name>
        <dbReference type="ChEBI" id="CHEBI:18420"/>
    </cofactor>
    <text evidence="18">Mn(2+), Zn(2+), Cd(2+) and Co(2+) support activity to lesser extents.</text>
</comment>
<protein>
    <recommendedName>
        <fullName evidence="22">Diacylglycerol kinase</fullName>
    </recommendedName>
</protein>
<keyword evidence="21" id="KW-1185">Reference proteome</keyword>
<feature type="binding site" evidence="17">
    <location>
        <position position="83"/>
    </location>
    <ligand>
        <name>ATP</name>
        <dbReference type="ChEBI" id="CHEBI:30616"/>
    </ligand>
</feature>
<feature type="binding site" evidence="16">
    <location>
        <position position="76"/>
    </location>
    <ligand>
        <name>substrate</name>
    </ligand>
</feature>
<keyword evidence="7 17" id="KW-0547">Nucleotide-binding</keyword>
<dbReference type="Gene3D" id="1.10.287.3610">
    <property type="match status" value="1"/>
</dbReference>
<feature type="binding site" evidence="18">
    <location>
        <position position="35"/>
    </location>
    <ligand>
        <name>a divalent metal cation</name>
        <dbReference type="ChEBI" id="CHEBI:60240"/>
    </ligand>
</feature>
<dbReference type="STRING" id="714313.LSA_07780"/>
<dbReference type="GO" id="GO:0046872">
    <property type="term" value="F:metal ion binding"/>
    <property type="evidence" value="ECO:0007669"/>
    <property type="project" value="UniProtKB-KW"/>
</dbReference>
<evidence type="ECO:0000256" key="18">
    <source>
        <dbReference type="PIRSR" id="PIRSR600829-4"/>
    </source>
</evidence>
<gene>
    <name evidence="20" type="ordered locus">LSA_07780</name>
</gene>
<comment type="similarity">
    <text evidence="2">Belongs to the bacterial diacylglycerol kinase family.</text>
</comment>
<reference evidence="20 21" key="1">
    <citation type="journal article" date="2011" name="Microb. Cell Fact.">
        <title>Genomic analysis reveals Lactobacillus sanfranciscensis as stable element in traditional sourdoughs.</title>
        <authorList>
            <person name="Vogel R.F."/>
            <person name="Pavlovic M."/>
            <person name="Ehrmann M.A."/>
            <person name="Wiezer A."/>
            <person name="Liesegang H."/>
            <person name="Offschanka S."/>
            <person name="Voget S."/>
            <person name="Angelov A."/>
            <person name="Bocker G."/>
            <person name="Liebl W."/>
        </authorList>
    </citation>
    <scope>NUCLEOTIDE SEQUENCE [LARGE SCALE GENOMIC DNA]</scope>
    <source>
        <strain evidence="20 21">TMW 1.1304</strain>
    </source>
</reference>
<evidence type="ECO:0008006" key="22">
    <source>
        <dbReference type="Google" id="ProtNLM"/>
    </source>
</evidence>
<dbReference type="PANTHER" id="PTHR34299">
    <property type="entry name" value="DIACYLGLYCEROL KINASE"/>
    <property type="match status" value="1"/>
</dbReference>
<name>G2KU82_FRUST</name>
<feature type="transmembrane region" description="Helical" evidence="19">
    <location>
        <begin position="62"/>
        <end position="85"/>
    </location>
</feature>
<keyword evidence="3" id="KW-1003">Cell membrane</keyword>
<keyword evidence="8" id="KW-0418">Kinase</keyword>
<keyword evidence="14" id="KW-1208">Phospholipid metabolism</keyword>
<evidence type="ECO:0000256" key="7">
    <source>
        <dbReference type="ARBA" id="ARBA00022741"/>
    </source>
</evidence>
<feature type="transmembrane region" description="Helical" evidence="19">
    <location>
        <begin position="105"/>
        <end position="129"/>
    </location>
</feature>
<evidence type="ECO:0000256" key="8">
    <source>
        <dbReference type="ARBA" id="ARBA00022777"/>
    </source>
</evidence>
<dbReference type="GO" id="GO:0008654">
    <property type="term" value="P:phospholipid biosynthetic process"/>
    <property type="evidence" value="ECO:0007669"/>
    <property type="project" value="UniProtKB-KW"/>
</dbReference>
<feature type="active site" description="Proton acceptor" evidence="15">
    <location>
        <position position="76"/>
    </location>
</feature>
<evidence type="ECO:0000256" key="16">
    <source>
        <dbReference type="PIRSR" id="PIRSR600829-2"/>
    </source>
</evidence>
<feature type="binding site" evidence="17">
    <location>
        <begin position="102"/>
        <end position="103"/>
    </location>
    <ligand>
        <name>ATP</name>
        <dbReference type="ChEBI" id="CHEBI:30616"/>
    </ligand>
</feature>
<keyword evidence="9 17" id="KW-0067">ATP-binding</keyword>
<dbReference type="InterPro" id="IPR000829">
    <property type="entry name" value="DAGK"/>
</dbReference>
<evidence type="ECO:0000256" key="4">
    <source>
        <dbReference type="ARBA" id="ARBA00022516"/>
    </source>
</evidence>
<evidence type="ECO:0000256" key="6">
    <source>
        <dbReference type="ARBA" id="ARBA00022692"/>
    </source>
</evidence>
<sequence>MNMDLKNKRQTSKNKNFGQAFGHAWDGLTTLCCNERNFRFHLVTTAVVLTAGLTMRVGYFKFLWLVLACYLVLQAEVINTLAEYLVDLTIGSQYNDLAKKIKDIAAGWVLFSTMLAIVIGLIVFGTTIIKLI</sequence>
<feature type="binding site" evidence="18">
    <location>
        <position position="83"/>
    </location>
    <ligand>
        <name>a divalent metal cation</name>
        <dbReference type="ChEBI" id="CHEBI:60240"/>
    </ligand>
</feature>
<dbReference type="InterPro" id="IPR033717">
    <property type="entry name" value="UDPK"/>
</dbReference>
<dbReference type="CDD" id="cd14265">
    <property type="entry name" value="UDPK_IM_like"/>
    <property type="match status" value="1"/>
</dbReference>
<keyword evidence="5" id="KW-0808">Transferase</keyword>
<evidence type="ECO:0000313" key="20">
    <source>
        <dbReference type="EMBL" id="AEN99191.1"/>
    </source>
</evidence>
<keyword evidence="12 19" id="KW-0472">Membrane</keyword>
<dbReference type="PANTHER" id="PTHR34299:SF1">
    <property type="entry name" value="DIACYLGLYCEROL KINASE"/>
    <property type="match status" value="1"/>
</dbReference>
<dbReference type="GO" id="GO:0005524">
    <property type="term" value="F:ATP binding"/>
    <property type="evidence" value="ECO:0007669"/>
    <property type="project" value="UniProtKB-KW"/>
</dbReference>
<keyword evidence="10 19" id="KW-1133">Transmembrane helix</keyword>
<evidence type="ECO:0000313" key="21">
    <source>
        <dbReference type="Proteomes" id="UP000001285"/>
    </source>
</evidence>
<accession>G2KU82</accession>
<evidence type="ECO:0000256" key="9">
    <source>
        <dbReference type="ARBA" id="ARBA00022840"/>
    </source>
</evidence>
<evidence type="ECO:0000256" key="12">
    <source>
        <dbReference type="ARBA" id="ARBA00023136"/>
    </source>
</evidence>
<evidence type="ECO:0000256" key="15">
    <source>
        <dbReference type="PIRSR" id="PIRSR600829-1"/>
    </source>
</evidence>
<dbReference type="eggNOG" id="COG0818">
    <property type="taxonomic scope" value="Bacteria"/>
</dbReference>
<proteinExistence type="inferred from homology"/>
<evidence type="ECO:0000256" key="13">
    <source>
        <dbReference type="ARBA" id="ARBA00023209"/>
    </source>
</evidence>
<dbReference type="Proteomes" id="UP000001285">
    <property type="component" value="Chromosome"/>
</dbReference>
<keyword evidence="18" id="KW-0460">Magnesium</keyword>
<dbReference type="EMBL" id="CP002461">
    <property type="protein sequence ID" value="AEN99191.1"/>
    <property type="molecule type" value="Genomic_DNA"/>
</dbReference>
<dbReference type="HOGENOM" id="CLU_112343_2_2_9"/>
<keyword evidence="11" id="KW-0443">Lipid metabolism</keyword>
<keyword evidence="13" id="KW-0594">Phospholipid biosynthesis</keyword>
<dbReference type="AlphaFoldDB" id="G2KU82"/>
<dbReference type="RefSeq" id="WP_014082049.1">
    <property type="nucleotide sequence ID" value="NC_015978.1"/>
</dbReference>
<evidence type="ECO:0000256" key="1">
    <source>
        <dbReference type="ARBA" id="ARBA00004651"/>
    </source>
</evidence>
<keyword evidence="18" id="KW-0479">Metal-binding</keyword>
<keyword evidence="6 19" id="KW-0812">Transmembrane</keyword>
<comment type="subcellular location">
    <subcellularLocation>
        <location evidence="1">Cell membrane</location>
        <topology evidence="1">Multi-pass membrane protein</topology>
    </subcellularLocation>
</comment>
<evidence type="ECO:0000256" key="2">
    <source>
        <dbReference type="ARBA" id="ARBA00005967"/>
    </source>
</evidence>
<dbReference type="GO" id="GO:0005886">
    <property type="term" value="C:plasma membrane"/>
    <property type="evidence" value="ECO:0007669"/>
    <property type="project" value="UniProtKB-SubCell"/>
</dbReference>
<keyword evidence="4" id="KW-0444">Lipid biosynthesis</keyword>